<comment type="caution">
    <text evidence="2">The sequence shown here is derived from an EMBL/GenBank/DDBJ whole genome shotgun (WGS) entry which is preliminary data.</text>
</comment>
<dbReference type="SUPFAM" id="SSF56935">
    <property type="entry name" value="Porins"/>
    <property type="match status" value="1"/>
</dbReference>
<evidence type="ECO:0000313" key="3">
    <source>
        <dbReference type="Proteomes" id="UP000227088"/>
    </source>
</evidence>
<evidence type="ECO:0000256" key="1">
    <source>
        <dbReference type="SAM" id="SignalP"/>
    </source>
</evidence>
<protein>
    <recommendedName>
        <fullName evidence="4">Alginate export domain-containing protein</fullName>
    </recommendedName>
</protein>
<organism evidence="2 3">
    <name type="scientific">Oleispira antarctica</name>
    <dbReference type="NCBI Taxonomy" id="188908"/>
    <lineage>
        <taxon>Bacteria</taxon>
        <taxon>Pseudomonadati</taxon>
        <taxon>Pseudomonadota</taxon>
        <taxon>Gammaproteobacteria</taxon>
        <taxon>Oceanospirillales</taxon>
        <taxon>Oceanospirillaceae</taxon>
        <taxon>Oleispira</taxon>
    </lineage>
</organism>
<dbReference type="EMBL" id="MABE01000427">
    <property type="protein sequence ID" value="OUS40146.1"/>
    <property type="molecule type" value="Genomic_DNA"/>
</dbReference>
<keyword evidence="1" id="KW-0732">Signal</keyword>
<evidence type="ECO:0008006" key="4">
    <source>
        <dbReference type="Google" id="ProtNLM"/>
    </source>
</evidence>
<feature type="signal peptide" evidence="1">
    <location>
        <begin position="1"/>
        <end position="23"/>
    </location>
</feature>
<sequence>MKKLIPFYALALLFSLTPSSAFAQGFNYTGYVKSYALGQDGIEVDYSGVDSFGSNEDSFSTDSTFQSQNSLRLMGSYLSEDSGYFEIHYEAQPLYYSNNINDSSPNENNASGIGSTLNTGSNRFRYKDLDPVLSEHGDHIVVLQNLDRFNYQLATENGDLTIGRQVISFGSARFINPTDIFLPFVLQTLNQEYRVGIDAIRYQIDLDGFTILDSGLIIGEDAKKENSAAFFRGKTSLEGNDLEAMYIQLDNAWLAGGGIERALGDFGFWLETAYMNNNADDISSYWRHSVGSDFALDDNVIVMMEYHYNGAGSQDSSDYVDILQRQPYERGGVYLLGQNYLIPAISWVVSPLISVSASSFFNLDDQSAFISLTAEVSWSDNLYSDFGSQMSIGNNPEINSAGEINLASEFGSYPLSLYASLRYYF</sequence>
<dbReference type="Proteomes" id="UP000227088">
    <property type="component" value="Unassembled WGS sequence"/>
</dbReference>
<name>A0A1Y5HS44_OLEAN</name>
<reference evidence="3" key="1">
    <citation type="journal article" date="2017" name="Proc. Natl. Acad. Sci. U.S.A.">
        <title>Simulation of Deepwater Horizon oil plume reveals substrate specialization within a complex community of hydrocarbon degraders.</title>
        <authorList>
            <person name="Hu P."/>
            <person name="Dubinsky E.A."/>
            <person name="Probst A.J."/>
            <person name="Wang J."/>
            <person name="Sieber C.M.K."/>
            <person name="Tom L.M."/>
            <person name="Gardinali P."/>
            <person name="Banfield J.F."/>
            <person name="Atlas R.M."/>
            <person name="Andersen G.L."/>
        </authorList>
    </citation>
    <scope>NUCLEOTIDE SEQUENCE [LARGE SCALE GENOMIC DNA]</scope>
</reference>
<dbReference type="AlphaFoldDB" id="A0A1Y5HS44"/>
<accession>A0A1Y5HS44</accession>
<proteinExistence type="predicted"/>
<gene>
    <name evidence="2" type="ORF">A9R00_07515</name>
</gene>
<evidence type="ECO:0000313" key="2">
    <source>
        <dbReference type="EMBL" id="OUS40146.1"/>
    </source>
</evidence>
<feature type="chain" id="PRO_5013006311" description="Alginate export domain-containing protein" evidence="1">
    <location>
        <begin position="24"/>
        <end position="425"/>
    </location>
</feature>